<dbReference type="AlphaFoldDB" id="A0A8J8B906"/>
<evidence type="ECO:0000313" key="15">
    <source>
        <dbReference type="EMBL" id="MBS0125344.1"/>
    </source>
</evidence>
<evidence type="ECO:0000256" key="9">
    <source>
        <dbReference type="ARBA" id="ARBA00023004"/>
    </source>
</evidence>
<evidence type="ECO:0000256" key="10">
    <source>
        <dbReference type="ARBA" id="ARBA00023136"/>
    </source>
</evidence>
<name>A0A8J8B906_9RHOB</name>
<reference evidence="15" key="1">
    <citation type="submission" date="2021-04" db="EMBL/GenBank/DDBJ databases">
        <authorList>
            <person name="Yoon J."/>
        </authorList>
    </citation>
    <scope>NUCLEOTIDE SEQUENCE</scope>
    <source>
        <strain evidence="15">KMU-90</strain>
    </source>
</reference>
<evidence type="ECO:0000256" key="8">
    <source>
        <dbReference type="ARBA" id="ARBA00022989"/>
    </source>
</evidence>
<organism evidence="15 16">
    <name type="scientific">Thetidibacter halocola</name>
    <dbReference type="NCBI Taxonomy" id="2827239"/>
    <lineage>
        <taxon>Bacteria</taxon>
        <taxon>Pseudomonadati</taxon>
        <taxon>Pseudomonadota</taxon>
        <taxon>Alphaproteobacteria</taxon>
        <taxon>Rhodobacterales</taxon>
        <taxon>Roseobacteraceae</taxon>
        <taxon>Thetidibacter</taxon>
    </lineage>
</organism>
<dbReference type="GO" id="GO:0009055">
    <property type="term" value="F:electron transfer activity"/>
    <property type="evidence" value="ECO:0007669"/>
    <property type="project" value="InterPro"/>
</dbReference>
<evidence type="ECO:0000256" key="5">
    <source>
        <dbReference type="ARBA" id="ARBA00022692"/>
    </source>
</evidence>
<evidence type="ECO:0000313" key="16">
    <source>
        <dbReference type="Proteomes" id="UP000681356"/>
    </source>
</evidence>
<comment type="caution">
    <text evidence="15">The sequence shown here is derived from an EMBL/GenBank/DDBJ whole genome shotgun (WGS) entry which is preliminary data.</text>
</comment>
<dbReference type="Proteomes" id="UP000681356">
    <property type="component" value="Unassembled WGS sequence"/>
</dbReference>
<feature type="region of interest" description="Disordered" evidence="12">
    <location>
        <begin position="268"/>
        <end position="311"/>
    </location>
</feature>
<keyword evidence="8 13" id="KW-1133">Transmembrane helix</keyword>
<dbReference type="RefSeq" id="WP_212537291.1">
    <property type="nucleotide sequence ID" value="NZ_JAGTUU010000005.1"/>
</dbReference>
<feature type="domain" description="Cytochrome c" evidence="14">
    <location>
        <begin position="320"/>
        <end position="420"/>
    </location>
</feature>
<keyword evidence="10 13" id="KW-0472">Membrane</keyword>
<dbReference type="InterPro" id="IPR002327">
    <property type="entry name" value="Cyt_c_1A/1B"/>
</dbReference>
<dbReference type="Pfam" id="PF13442">
    <property type="entry name" value="Cytochrome_CBB3"/>
    <property type="match status" value="1"/>
</dbReference>
<keyword evidence="2" id="KW-0813">Transport</keyword>
<evidence type="ECO:0000256" key="3">
    <source>
        <dbReference type="ARBA" id="ARBA00022475"/>
    </source>
</evidence>
<dbReference type="GO" id="GO:0020037">
    <property type="term" value="F:heme binding"/>
    <property type="evidence" value="ECO:0007669"/>
    <property type="project" value="InterPro"/>
</dbReference>
<dbReference type="GO" id="GO:0046872">
    <property type="term" value="F:metal ion binding"/>
    <property type="evidence" value="ECO:0007669"/>
    <property type="project" value="UniProtKB-KW"/>
</dbReference>
<keyword evidence="7" id="KW-0249">Electron transport</keyword>
<proteinExistence type="predicted"/>
<gene>
    <name evidence="15" type="ORF">KB874_14725</name>
</gene>
<evidence type="ECO:0000256" key="2">
    <source>
        <dbReference type="ARBA" id="ARBA00022448"/>
    </source>
</evidence>
<protein>
    <submittedName>
        <fullName evidence="15">C-type cytochrome</fullName>
    </submittedName>
</protein>
<dbReference type="EMBL" id="JAGTUU010000005">
    <property type="protein sequence ID" value="MBS0125344.1"/>
    <property type="molecule type" value="Genomic_DNA"/>
</dbReference>
<evidence type="ECO:0000256" key="11">
    <source>
        <dbReference type="PROSITE-ProRule" id="PRU00433"/>
    </source>
</evidence>
<evidence type="ECO:0000259" key="14">
    <source>
        <dbReference type="PROSITE" id="PS51007"/>
    </source>
</evidence>
<dbReference type="InterPro" id="IPR036909">
    <property type="entry name" value="Cyt_c-like_dom_sf"/>
</dbReference>
<evidence type="ECO:0000256" key="6">
    <source>
        <dbReference type="ARBA" id="ARBA00022723"/>
    </source>
</evidence>
<dbReference type="InterPro" id="IPR009056">
    <property type="entry name" value="Cyt_c-like_dom"/>
</dbReference>
<sequence>MSKSLNLFGGAAVGVGVMLVAAYNFADRNIADMPQNPPQLAPLSAVQLAELRAAEEAAQAPAVVAEAAPAGGLIAAANAQAGGAGAKFGLGRAALPEEVAAWDVNVMPDGRGLPAGSGDAMTGEPIFEENCAICHGSFAEGVDNWPKLAGGDGTLADKDPLKTVGSYWPYLSTVWDYVHRSMPFGNAQSLSADDVYAITAYILYSNDIIADDFVLSQETWAEVQMPNAEGFIIDDRAETEYAQWRAEPCMENCKPEAVQITMKATVLDVTPDDPTDDAAPAEEAAAEPAAEAEVQTAAAEPAAEAAAAPAEEAHAAIDPALVAEGENVFKKCKACHQVGDGAKNRTGPQLNGIFGRAIGGVDGFKYSGTMAGMGGEWTEETLAAFLADPRGYVKGTKMAFAGLKSDEEIAAVTAYLKSFQ</sequence>
<dbReference type="FunFam" id="1.10.760.10:FF:000026">
    <property type="entry name" value="Cytochrome C, membrane-bound"/>
    <property type="match status" value="1"/>
</dbReference>
<evidence type="ECO:0000256" key="12">
    <source>
        <dbReference type="SAM" id="MobiDB-lite"/>
    </source>
</evidence>
<dbReference type="Gene3D" id="1.10.760.10">
    <property type="entry name" value="Cytochrome c-like domain"/>
    <property type="match status" value="2"/>
</dbReference>
<dbReference type="PROSITE" id="PS51007">
    <property type="entry name" value="CYTC"/>
    <property type="match status" value="2"/>
</dbReference>
<evidence type="ECO:0000256" key="13">
    <source>
        <dbReference type="SAM" id="Phobius"/>
    </source>
</evidence>
<evidence type="ECO:0000256" key="1">
    <source>
        <dbReference type="ARBA" id="ARBA00004162"/>
    </source>
</evidence>
<evidence type="ECO:0000256" key="7">
    <source>
        <dbReference type="ARBA" id="ARBA00022982"/>
    </source>
</evidence>
<dbReference type="GO" id="GO:0005886">
    <property type="term" value="C:plasma membrane"/>
    <property type="evidence" value="ECO:0007669"/>
    <property type="project" value="UniProtKB-SubCell"/>
</dbReference>
<comment type="subcellular location">
    <subcellularLocation>
        <location evidence="1">Cell membrane</location>
        <topology evidence="1">Single-pass membrane protein</topology>
    </subcellularLocation>
</comment>
<accession>A0A8J8B906</accession>
<dbReference type="PANTHER" id="PTHR11961">
    <property type="entry name" value="CYTOCHROME C"/>
    <property type="match status" value="1"/>
</dbReference>
<dbReference type="PRINTS" id="PR00604">
    <property type="entry name" value="CYTCHRMECIAB"/>
</dbReference>
<feature type="domain" description="Cytochrome c" evidence="14">
    <location>
        <begin position="118"/>
        <end position="206"/>
    </location>
</feature>
<dbReference type="Pfam" id="PF00034">
    <property type="entry name" value="Cytochrom_C"/>
    <property type="match status" value="1"/>
</dbReference>
<keyword evidence="3" id="KW-1003">Cell membrane</keyword>
<keyword evidence="6 11" id="KW-0479">Metal-binding</keyword>
<feature type="compositionally biased region" description="Low complexity" evidence="12">
    <location>
        <begin position="281"/>
        <end position="311"/>
    </location>
</feature>
<feature type="transmembrane region" description="Helical" evidence="13">
    <location>
        <begin position="7"/>
        <end position="26"/>
    </location>
</feature>
<feature type="compositionally biased region" description="Acidic residues" evidence="12">
    <location>
        <begin position="270"/>
        <end position="280"/>
    </location>
</feature>
<evidence type="ECO:0000256" key="4">
    <source>
        <dbReference type="ARBA" id="ARBA00022617"/>
    </source>
</evidence>
<keyword evidence="16" id="KW-1185">Reference proteome</keyword>
<keyword evidence="5 13" id="KW-0812">Transmembrane</keyword>
<dbReference type="SUPFAM" id="SSF46626">
    <property type="entry name" value="Cytochrome c"/>
    <property type="match status" value="2"/>
</dbReference>
<keyword evidence="4 11" id="KW-0349">Heme</keyword>
<keyword evidence="9 11" id="KW-0408">Iron</keyword>